<keyword evidence="3" id="KW-0479">Metal-binding</keyword>
<evidence type="ECO:0000313" key="8">
    <source>
        <dbReference type="Proteomes" id="UP001652625"/>
    </source>
</evidence>
<dbReference type="Pfam" id="PF00141">
    <property type="entry name" value="peroxidase"/>
    <property type="match status" value="1"/>
</dbReference>
<reference evidence="8" key="1">
    <citation type="submission" date="2025-05" db="UniProtKB">
        <authorList>
            <consortium name="RefSeq"/>
        </authorList>
    </citation>
    <scope>NUCLEOTIDE SEQUENCE [LARGE SCALE GENOMIC DNA]</scope>
</reference>
<name>A0ABM4B1J9_HYDVU</name>
<organism evidence="8 9">
    <name type="scientific">Hydra vulgaris</name>
    <name type="common">Hydra</name>
    <name type="synonym">Hydra attenuata</name>
    <dbReference type="NCBI Taxonomy" id="6087"/>
    <lineage>
        <taxon>Eukaryota</taxon>
        <taxon>Metazoa</taxon>
        <taxon>Cnidaria</taxon>
        <taxon>Hydrozoa</taxon>
        <taxon>Hydroidolina</taxon>
        <taxon>Anthoathecata</taxon>
        <taxon>Aplanulata</taxon>
        <taxon>Hydridae</taxon>
        <taxon>Hydra</taxon>
    </lineage>
</organism>
<evidence type="ECO:0000256" key="5">
    <source>
        <dbReference type="ARBA" id="ARBA00023004"/>
    </source>
</evidence>
<keyword evidence="8" id="KW-1185">Reference proteome</keyword>
<dbReference type="InterPro" id="IPR002016">
    <property type="entry name" value="Haem_peroxidase"/>
</dbReference>
<dbReference type="SUPFAM" id="SSF48113">
    <property type="entry name" value="Heme-dependent peroxidases"/>
    <property type="match status" value="1"/>
</dbReference>
<evidence type="ECO:0000259" key="7">
    <source>
        <dbReference type="PROSITE" id="PS50873"/>
    </source>
</evidence>
<comment type="similarity">
    <text evidence="6">Belongs to the peroxidase family.</text>
</comment>
<feature type="domain" description="Plant heme peroxidase family profile" evidence="7">
    <location>
        <begin position="67"/>
        <end position="369"/>
    </location>
</feature>
<keyword evidence="5" id="KW-0408">Iron</keyword>
<sequence>MIRLVYFGTVIFLSTVHLFQILPLKELEVSKILKNLPLNIAQNKLQIIPSRKDFEQAKLDLAKLIEKSRVGRDLTLIAGTVRLAFHDCVGEEHCDGCIEYTNPDNAGLDKIVQPIDNLYNNGYKGKMSRADFYALAAVVALTRSTADVKDKYQGLKNFKVGRKDCSTSPNENKPTILPKGSSGYKETFNYFKNEFGFNVKDTVALLGAHTLGRCYSKNSGYQGVWDNDIFNKLGSNPTKLASTSVLDNSYYDMFIKIVPWIQVDLKSGKKQWQEIFFPTPNDQISNTSKQHPILLNSDLVLSWEIEPKDKSGTSSCLLHPFITCKHSAGHKYAAEFAMNNALWLKAFTDVFNRMIEKNPYKLKAASTLK</sequence>
<keyword evidence="4" id="KW-0560">Oxidoreductase</keyword>
<reference evidence="9" key="2">
    <citation type="submission" date="2025-08" db="UniProtKB">
        <authorList>
            <consortium name="RefSeq"/>
        </authorList>
    </citation>
    <scope>IDENTIFICATION</scope>
</reference>
<dbReference type="CDD" id="cd00314">
    <property type="entry name" value="plant_peroxidase_like"/>
    <property type="match status" value="1"/>
</dbReference>
<evidence type="ECO:0000256" key="4">
    <source>
        <dbReference type="ARBA" id="ARBA00023002"/>
    </source>
</evidence>
<keyword evidence="2" id="KW-0349">Heme</keyword>
<dbReference type="PANTHER" id="PTHR31356:SF36">
    <property type="entry name" value="L-ASCORBATE PEROXIDASE 3"/>
    <property type="match status" value="1"/>
</dbReference>
<dbReference type="GeneID" id="100213900"/>
<accession>A0ABM4B1J9</accession>
<dbReference type="Proteomes" id="UP001652625">
    <property type="component" value="Chromosome 01"/>
</dbReference>
<dbReference type="InterPro" id="IPR044831">
    <property type="entry name" value="Ccp1-like"/>
</dbReference>
<dbReference type="RefSeq" id="XP_065642668.1">
    <property type="nucleotide sequence ID" value="XM_065786596.1"/>
</dbReference>
<proteinExistence type="inferred from homology"/>
<dbReference type="PRINTS" id="PR00458">
    <property type="entry name" value="PEROXIDASE"/>
</dbReference>
<evidence type="ECO:0000256" key="1">
    <source>
        <dbReference type="ARBA" id="ARBA00022559"/>
    </source>
</evidence>
<evidence type="ECO:0000256" key="3">
    <source>
        <dbReference type="ARBA" id="ARBA00022723"/>
    </source>
</evidence>
<protein>
    <submittedName>
        <fullName evidence="9">Ascorbate peroxidase</fullName>
    </submittedName>
</protein>
<dbReference type="GO" id="GO:0004601">
    <property type="term" value="F:peroxidase activity"/>
    <property type="evidence" value="ECO:0007669"/>
    <property type="project" value="UniProtKB-KW"/>
</dbReference>
<dbReference type="Gene3D" id="1.10.520.10">
    <property type="match status" value="1"/>
</dbReference>
<dbReference type="PROSITE" id="PS50873">
    <property type="entry name" value="PEROXIDASE_4"/>
    <property type="match status" value="1"/>
</dbReference>
<dbReference type="InterPro" id="IPR010255">
    <property type="entry name" value="Haem_peroxidase_sf"/>
</dbReference>
<dbReference type="InterPro" id="IPR002207">
    <property type="entry name" value="Peroxidase_I"/>
</dbReference>
<evidence type="ECO:0000313" key="9">
    <source>
        <dbReference type="RefSeq" id="XP_065642668.1"/>
    </source>
</evidence>
<gene>
    <name evidence="9" type="primary">LOC100213900</name>
</gene>
<keyword evidence="1 9" id="KW-0575">Peroxidase</keyword>
<evidence type="ECO:0000256" key="2">
    <source>
        <dbReference type="ARBA" id="ARBA00022617"/>
    </source>
</evidence>
<dbReference type="InterPro" id="IPR019793">
    <property type="entry name" value="Peroxidases_heam-ligand_BS"/>
</dbReference>
<dbReference type="PROSITE" id="PS00435">
    <property type="entry name" value="PEROXIDASE_1"/>
    <property type="match status" value="1"/>
</dbReference>
<dbReference type="PANTHER" id="PTHR31356">
    <property type="entry name" value="THYLAKOID LUMENAL 29 KDA PROTEIN, CHLOROPLASTIC-RELATED"/>
    <property type="match status" value="1"/>
</dbReference>
<evidence type="ECO:0000256" key="6">
    <source>
        <dbReference type="RuleBase" id="RU004241"/>
    </source>
</evidence>
<dbReference type="PRINTS" id="PR00459">
    <property type="entry name" value="ASPEROXIDASE"/>
</dbReference>
<dbReference type="Gene3D" id="1.10.420.10">
    <property type="entry name" value="Peroxidase, domain 2"/>
    <property type="match status" value="1"/>
</dbReference>